<evidence type="ECO:0000313" key="2">
    <source>
        <dbReference type="Proteomes" id="UP001054889"/>
    </source>
</evidence>
<name>A0AAV5DDU5_ELECO</name>
<keyword evidence="2" id="KW-1185">Reference proteome</keyword>
<dbReference type="AlphaFoldDB" id="A0AAV5DDU5"/>
<protein>
    <submittedName>
        <fullName evidence="1">Uncharacterized protein</fullName>
    </submittedName>
</protein>
<accession>A0AAV5DDU5</accession>
<comment type="caution">
    <text evidence="1">The sequence shown here is derived from an EMBL/GenBank/DDBJ whole genome shotgun (WGS) entry which is preliminary data.</text>
</comment>
<dbReference type="EMBL" id="BQKI01000015">
    <property type="protein sequence ID" value="GJN08140.1"/>
    <property type="molecule type" value="Genomic_DNA"/>
</dbReference>
<reference evidence="1" key="2">
    <citation type="submission" date="2021-12" db="EMBL/GenBank/DDBJ databases">
        <title>Resequencing data analysis of finger millet.</title>
        <authorList>
            <person name="Hatakeyama M."/>
            <person name="Aluri S."/>
            <person name="Balachadran M.T."/>
            <person name="Sivarajan S.R."/>
            <person name="Poveda L."/>
            <person name="Shimizu-Inatsugi R."/>
            <person name="Schlapbach R."/>
            <person name="Sreeman S.M."/>
            <person name="Shimizu K.K."/>
        </authorList>
    </citation>
    <scope>NUCLEOTIDE SEQUENCE</scope>
</reference>
<sequence>MCTIQIAKNHDEESLVISSRSVSPHHHQKREAFWTVLPRSPPPLPDALPPRLPRHRARRPVVPGSDMYFCTWGFFPLGPPAVADDWVPFTPFHPFDTPPSPSPAPAAAAAATPVLAGPTFKRKVRVCLKGRARAEAEEEEAAVNIEAEADGVREKSGSGDFNKTVDPSELGFRVDEMGVLHDSPLKMMEFLIAEHRGNDIARSGFDAFWLQNQVRLISADELSEYDEVSCSIASYWAFS</sequence>
<reference evidence="1" key="1">
    <citation type="journal article" date="2018" name="DNA Res.">
        <title>Multiple hybrid de novo genome assembly of finger millet, an orphan allotetraploid crop.</title>
        <authorList>
            <person name="Hatakeyama M."/>
            <person name="Aluri S."/>
            <person name="Balachadran M.T."/>
            <person name="Sivarajan S.R."/>
            <person name="Patrignani A."/>
            <person name="Gruter S."/>
            <person name="Poveda L."/>
            <person name="Shimizu-Inatsugi R."/>
            <person name="Baeten J."/>
            <person name="Francoijs K.J."/>
            <person name="Nataraja K.N."/>
            <person name="Reddy Y.A.N."/>
            <person name="Phadnis S."/>
            <person name="Ravikumar R.L."/>
            <person name="Schlapbach R."/>
            <person name="Sreeman S.M."/>
            <person name="Shimizu K.K."/>
        </authorList>
    </citation>
    <scope>NUCLEOTIDE SEQUENCE</scope>
</reference>
<proteinExistence type="predicted"/>
<organism evidence="1 2">
    <name type="scientific">Eleusine coracana subsp. coracana</name>
    <dbReference type="NCBI Taxonomy" id="191504"/>
    <lineage>
        <taxon>Eukaryota</taxon>
        <taxon>Viridiplantae</taxon>
        <taxon>Streptophyta</taxon>
        <taxon>Embryophyta</taxon>
        <taxon>Tracheophyta</taxon>
        <taxon>Spermatophyta</taxon>
        <taxon>Magnoliopsida</taxon>
        <taxon>Liliopsida</taxon>
        <taxon>Poales</taxon>
        <taxon>Poaceae</taxon>
        <taxon>PACMAD clade</taxon>
        <taxon>Chloridoideae</taxon>
        <taxon>Cynodonteae</taxon>
        <taxon>Eleusininae</taxon>
        <taxon>Eleusine</taxon>
    </lineage>
</organism>
<gene>
    <name evidence="1" type="primary">ga26032</name>
    <name evidence="1" type="ORF">PR202_ga26032</name>
</gene>
<evidence type="ECO:0000313" key="1">
    <source>
        <dbReference type="EMBL" id="GJN08140.1"/>
    </source>
</evidence>
<dbReference type="Proteomes" id="UP001054889">
    <property type="component" value="Unassembled WGS sequence"/>
</dbReference>